<comment type="caution">
    <text evidence="2">The sequence shown here is derived from an EMBL/GenBank/DDBJ whole genome shotgun (WGS) entry which is preliminary data.</text>
</comment>
<keyword evidence="3" id="KW-1185">Reference proteome</keyword>
<evidence type="ECO:0000313" key="3">
    <source>
        <dbReference type="Proteomes" id="UP000621560"/>
    </source>
</evidence>
<name>A0A927BZ31_9BACL</name>
<feature type="coiled-coil region" evidence="1">
    <location>
        <begin position="20"/>
        <end position="47"/>
    </location>
</feature>
<dbReference type="EMBL" id="JACXIZ010000054">
    <property type="protein sequence ID" value="MBD2848134.1"/>
    <property type="molecule type" value="Genomic_DNA"/>
</dbReference>
<accession>A0A927BZ31</accession>
<protein>
    <submittedName>
        <fullName evidence="2">Uncharacterized protein</fullName>
    </submittedName>
</protein>
<keyword evidence="1" id="KW-0175">Coiled coil</keyword>
<evidence type="ECO:0000313" key="2">
    <source>
        <dbReference type="EMBL" id="MBD2848134.1"/>
    </source>
</evidence>
<gene>
    <name evidence="2" type="ORF">IDH44_23295</name>
</gene>
<dbReference type="Proteomes" id="UP000621560">
    <property type="component" value="Unassembled WGS sequence"/>
</dbReference>
<dbReference type="Gene3D" id="1.20.5.340">
    <property type="match status" value="1"/>
</dbReference>
<reference evidence="2" key="1">
    <citation type="submission" date="2020-09" db="EMBL/GenBank/DDBJ databases">
        <title>A novel bacterium of genus Paenibacillus, isolated from South China Sea.</title>
        <authorList>
            <person name="Huang H."/>
            <person name="Mo K."/>
            <person name="Hu Y."/>
        </authorList>
    </citation>
    <scope>NUCLEOTIDE SEQUENCE</scope>
    <source>
        <strain evidence="2">IB182496</strain>
    </source>
</reference>
<proteinExistence type="predicted"/>
<sequence length="107" mass="12723">MIEERLDRIEGLITQLIQMVAENNTVVEKLEHRMDGMEQRMDGMERRMDGIDQGVETMEEKMSAEHALGERRHQEIMKEIRFSGHEIDYLRNQTAKHDMDIHVLKKM</sequence>
<dbReference type="SUPFAM" id="SSF57997">
    <property type="entry name" value="Tropomyosin"/>
    <property type="match status" value="1"/>
</dbReference>
<dbReference type="AlphaFoldDB" id="A0A927BZ31"/>
<dbReference type="RefSeq" id="WP_190921233.1">
    <property type="nucleotide sequence ID" value="NZ_JACXIZ010000054.1"/>
</dbReference>
<evidence type="ECO:0000256" key="1">
    <source>
        <dbReference type="SAM" id="Coils"/>
    </source>
</evidence>
<organism evidence="2 3">
    <name type="scientific">Paenibacillus sabuli</name>
    <dbReference type="NCBI Taxonomy" id="2772509"/>
    <lineage>
        <taxon>Bacteria</taxon>
        <taxon>Bacillati</taxon>
        <taxon>Bacillota</taxon>
        <taxon>Bacilli</taxon>
        <taxon>Bacillales</taxon>
        <taxon>Paenibacillaceae</taxon>
        <taxon>Paenibacillus</taxon>
    </lineage>
</organism>